<protein>
    <submittedName>
        <fullName evidence="14">Hypoxia-inducible factor 1-alpha isoform X1</fullName>
    </submittedName>
</protein>
<evidence type="ECO:0000256" key="8">
    <source>
        <dbReference type="ARBA" id="ARBA00023242"/>
    </source>
</evidence>
<dbReference type="OrthoDB" id="6021714at2759"/>
<keyword evidence="13" id="KW-1185">Reference proteome</keyword>
<dbReference type="Proteomes" id="UP000085678">
    <property type="component" value="Unplaced"/>
</dbReference>
<accession>A0A1S3HKF2</accession>
<dbReference type="SUPFAM" id="SSF55785">
    <property type="entry name" value="PYP-like sensor domain (PAS domain)"/>
    <property type="match status" value="2"/>
</dbReference>
<dbReference type="PROSITE" id="PS50888">
    <property type="entry name" value="BHLH"/>
    <property type="match status" value="1"/>
</dbReference>
<evidence type="ECO:0000256" key="7">
    <source>
        <dbReference type="ARBA" id="ARBA00023163"/>
    </source>
</evidence>
<dbReference type="Gene3D" id="3.30.450.20">
    <property type="entry name" value="PAS domain"/>
    <property type="match status" value="3"/>
</dbReference>
<evidence type="ECO:0000313" key="14">
    <source>
        <dbReference type="RefSeq" id="XP_013386588.1"/>
    </source>
</evidence>
<dbReference type="PANTHER" id="PTHR23043:SF17">
    <property type="entry name" value="PROTEIN SIMILAR"/>
    <property type="match status" value="1"/>
</dbReference>
<dbReference type="InterPro" id="IPR035965">
    <property type="entry name" value="PAS-like_dom_sf"/>
</dbReference>
<evidence type="ECO:0000256" key="10">
    <source>
        <dbReference type="SAM" id="MobiDB-lite"/>
    </source>
</evidence>
<dbReference type="STRING" id="7574.A0A1S3HKF2"/>
<dbReference type="PANTHER" id="PTHR23043">
    <property type="entry name" value="HYPOXIA-INDUCIBLE FACTOR 1 ALPHA"/>
    <property type="match status" value="1"/>
</dbReference>
<evidence type="ECO:0000256" key="3">
    <source>
        <dbReference type="ARBA" id="ARBA00022843"/>
    </source>
</evidence>
<evidence type="ECO:0000313" key="13">
    <source>
        <dbReference type="Proteomes" id="UP000085678"/>
    </source>
</evidence>
<feature type="domain" description="BHLH" evidence="12">
    <location>
        <begin position="44"/>
        <end position="97"/>
    </location>
</feature>
<dbReference type="InterPro" id="IPR000014">
    <property type="entry name" value="PAS"/>
</dbReference>
<dbReference type="Pfam" id="PF14598">
    <property type="entry name" value="PAS_11"/>
    <property type="match status" value="1"/>
</dbReference>
<name>A0A1S3HKF2_LINAN</name>
<feature type="compositionally biased region" description="Polar residues" evidence="10">
    <location>
        <begin position="495"/>
        <end position="513"/>
    </location>
</feature>
<gene>
    <name evidence="14" type="primary">LOC106156050</name>
</gene>
<dbReference type="FunFam" id="3.30.450.20:FF:000015">
    <property type="entry name" value="Hypoxia-inducible factor 1-alpha isoform 1"/>
    <property type="match status" value="1"/>
</dbReference>
<evidence type="ECO:0000256" key="6">
    <source>
        <dbReference type="ARBA" id="ARBA00023159"/>
    </source>
</evidence>
<feature type="region of interest" description="Disordered" evidence="10">
    <location>
        <begin position="22"/>
        <end position="61"/>
    </location>
</feature>
<evidence type="ECO:0000256" key="4">
    <source>
        <dbReference type="ARBA" id="ARBA00023015"/>
    </source>
</evidence>
<dbReference type="CDD" id="cd11433">
    <property type="entry name" value="bHLH-PAS_HIF"/>
    <property type="match status" value="1"/>
</dbReference>
<dbReference type="Pfam" id="PF23171">
    <property type="entry name" value="bHLH_HIF1A"/>
    <property type="match status" value="1"/>
</dbReference>
<feature type="domain" description="PAS" evidence="11">
    <location>
        <begin position="117"/>
        <end position="191"/>
    </location>
</feature>
<dbReference type="GO" id="GO:0000977">
    <property type="term" value="F:RNA polymerase II transcription regulatory region sequence-specific DNA binding"/>
    <property type="evidence" value="ECO:0007669"/>
    <property type="project" value="TreeGrafter"/>
</dbReference>
<dbReference type="FunFam" id="3.30.450.20:FF:000005">
    <property type="entry name" value="Hypoxia-inducible factor 1 subunit alpha"/>
    <property type="match status" value="1"/>
</dbReference>
<feature type="region of interest" description="Disordered" evidence="10">
    <location>
        <begin position="682"/>
        <end position="701"/>
    </location>
</feature>
<evidence type="ECO:0000256" key="5">
    <source>
        <dbReference type="ARBA" id="ARBA00023125"/>
    </source>
</evidence>
<dbReference type="SMART" id="SM00086">
    <property type="entry name" value="PAC"/>
    <property type="match status" value="1"/>
</dbReference>
<keyword evidence="5" id="KW-0238">DNA-binding</keyword>
<dbReference type="InterPro" id="IPR011598">
    <property type="entry name" value="bHLH_dom"/>
</dbReference>
<dbReference type="KEGG" id="lak:106156050"/>
<dbReference type="InterPro" id="IPR013767">
    <property type="entry name" value="PAS_fold"/>
</dbReference>
<feature type="domain" description="PAS" evidence="11">
    <location>
        <begin position="273"/>
        <end position="324"/>
    </location>
</feature>
<keyword evidence="9" id="KW-0379">Hydroxylation</keyword>
<dbReference type="SMART" id="SM00091">
    <property type="entry name" value="PAS"/>
    <property type="match status" value="2"/>
</dbReference>
<keyword evidence="7" id="KW-0804">Transcription</keyword>
<dbReference type="SMART" id="SM00353">
    <property type="entry name" value="HLH"/>
    <property type="match status" value="1"/>
</dbReference>
<keyword evidence="2" id="KW-0677">Repeat</keyword>
<dbReference type="GeneID" id="106156050"/>
<evidence type="ECO:0000259" key="11">
    <source>
        <dbReference type="PROSITE" id="PS50112"/>
    </source>
</evidence>
<keyword evidence="8" id="KW-0539">Nucleus</keyword>
<feature type="region of interest" description="Disordered" evidence="10">
    <location>
        <begin position="495"/>
        <end position="524"/>
    </location>
</feature>
<dbReference type="InParanoid" id="A0A1S3HKF2"/>
<dbReference type="GO" id="GO:0046983">
    <property type="term" value="F:protein dimerization activity"/>
    <property type="evidence" value="ECO:0007669"/>
    <property type="project" value="InterPro"/>
</dbReference>
<evidence type="ECO:0000256" key="2">
    <source>
        <dbReference type="ARBA" id="ARBA00022737"/>
    </source>
</evidence>
<evidence type="ECO:0000259" key="12">
    <source>
        <dbReference type="PROSITE" id="PS50888"/>
    </source>
</evidence>
<dbReference type="GO" id="GO:0071456">
    <property type="term" value="P:cellular response to hypoxia"/>
    <property type="evidence" value="ECO:0007669"/>
    <property type="project" value="TreeGrafter"/>
</dbReference>
<dbReference type="RefSeq" id="XP_013386588.1">
    <property type="nucleotide sequence ID" value="XM_013531134.2"/>
</dbReference>
<dbReference type="Pfam" id="PF00989">
    <property type="entry name" value="PAS"/>
    <property type="match status" value="1"/>
</dbReference>
<keyword evidence="3" id="KW-0832">Ubl conjugation</keyword>
<keyword evidence="6" id="KW-0010">Activator</keyword>
<evidence type="ECO:0000256" key="9">
    <source>
        <dbReference type="ARBA" id="ARBA00023278"/>
    </source>
</evidence>
<dbReference type="AlphaFoldDB" id="A0A1S3HKF2"/>
<dbReference type="PROSITE" id="PS50112">
    <property type="entry name" value="PAS"/>
    <property type="match status" value="2"/>
</dbReference>
<feature type="compositionally biased region" description="Basic and acidic residues" evidence="10">
    <location>
        <begin position="49"/>
        <end position="61"/>
    </location>
</feature>
<comment type="subcellular location">
    <subcellularLocation>
        <location evidence="1">Nucleus</location>
    </subcellularLocation>
</comment>
<dbReference type="CDD" id="cd00130">
    <property type="entry name" value="PAS"/>
    <property type="match status" value="2"/>
</dbReference>
<dbReference type="GO" id="GO:0005634">
    <property type="term" value="C:nucleus"/>
    <property type="evidence" value="ECO:0007669"/>
    <property type="project" value="UniProtKB-SubCell"/>
</dbReference>
<dbReference type="InterPro" id="IPR001610">
    <property type="entry name" value="PAC"/>
</dbReference>
<dbReference type="NCBIfam" id="TIGR00229">
    <property type="entry name" value="sensory_box"/>
    <property type="match status" value="1"/>
</dbReference>
<reference evidence="14" key="1">
    <citation type="submission" date="2025-08" db="UniProtKB">
        <authorList>
            <consortium name="RefSeq"/>
        </authorList>
    </citation>
    <scope>IDENTIFICATION</scope>
    <source>
        <tissue evidence="14">Gonads</tissue>
    </source>
</reference>
<dbReference type="InterPro" id="IPR036638">
    <property type="entry name" value="HLH_DNA-bd_sf"/>
</dbReference>
<dbReference type="GO" id="GO:0000981">
    <property type="term" value="F:DNA-binding transcription factor activity, RNA polymerase II-specific"/>
    <property type="evidence" value="ECO:0007669"/>
    <property type="project" value="TreeGrafter"/>
</dbReference>
<dbReference type="SUPFAM" id="SSF47459">
    <property type="entry name" value="HLH, helix-loop-helix DNA-binding domain"/>
    <property type="match status" value="1"/>
</dbReference>
<evidence type="ECO:0000256" key="1">
    <source>
        <dbReference type="ARBA" id="ARBA00004123"/>
    </source>
</evidence>
<organism evidence="13 14">
    <name type="scientific">Lingula anatina</name>
    <name type="common">Brachiopod</name>
    <name type="synonym">Lingula unguis</name>
    <dbReference type="NCBI Taxonomy" id="7574"/>
    <lineage>
        <taxon>Eukaryota</taxon>
        <taxon>Metazoa</taxon>
        <taxon>Spiralia</taxon>
        <taxon>Lophotrochozoa</taxon>
        <taxon>Brachiopoda</taxon>
        <taxon>Linguliformea</taxon>
        <taxon>Lingulata</taxon>
        <taxon>Lingulida</taxon>
        <taxon>Linguloidea</taxon>
        <taxon>Lingulidae</taxon>
        <taxon>Lingula</taxon>
    </lineage>
</organism>
<proteinExistence type="predicted"/>
<sequence>MCRSVVKARHNNHEDLDIEYFAGKSEKTNQDQEANSSVKRDPGRRKEKSRNAARERRGKEAEVFSDLTNEIPLPQNATAQLDKASIMRISIAYLKLRSLMEQGAKPEPPRNALEKKADQLFMKALEGFLMVISKEGDLVYLSETVTKYLGLSNVDFIGHSLFDFTHPCDHEEMREMLLPNCHHLKNPMDKRIFFMRMKCTLTRNGRNVNLKSATYKVIKCSGHLIPHTEELAMKLGLKDGKDLTCIALIGEPIPHPSNIEIPLDSRTFLSRHSMDMKYTFCDDRIQELVGYGGDDLIGKSVYEFHHALDSEEIERSYKTLFSKGQTVTGQYRFLAKDGGFVWVVTEGTVIYNSRNQKPQCVVCVNYVLSGIQQEKAIMSNFQSTPEYWPVADVGISRKTDRIWEPLPVDASGTKKETSTWADDEDLLQYAPAFGDACIPLPIPSSFSEELFDKGTSMYDGPFFEDDPLCPYPMKKEPDARNESFRQYVQRSSESVCDMDSNCSSTPPSEQQHVSPADTPAPPEALQTPVNLDSVMLDRLKVSETGIYVDTMDNADDDEMEMYMRAPYIPMDSDQDFSLFHSSLLHPCVPDNENTGDRFARGSQGNALQRNKDPNSASGLKTMLCGPPPVSSTRLAFLPKTSQPPEPTHLPPMTSSTRQVLSSNKSLASALLDNTGKFLVKRRCPPPAPPPDGSPVAAPPAHSNLWVRDKHPLGPADLQEGPPLSKVLRLDTGQGQTRKDKVLASEQDQKSTVLMNLLLRGEDQNYGYRVHSQQPQTTHQKLIRPTQQVLMARRYDKHETWGPHHEHSNHHHHHPQQRHDLFPSITETDIEMNTAPPMTAHVAHLLSGEELLKALDSSSSASGGHHHHHHHHF</sequence>
<keyword evidence="4" id="KW-0805">Transcription regulation</keyword>